<dbReference type="GeneID" id="4907379"/>
<dbReference type="EMBL" id="CP000575">
    <property type="protein sequence ID" value="ABN70505.1"/>
    <property type="molecule type" value="Genomic_DNA"/>
</dbReference>
<organism evidence="3 4">
    <name type="scientific">Staphylothermus marinus (strain ATCC 43588 / DSM 3639 / JCM 9404 / F1)</name>
    <dbReference type="NCBI Taxonomy" id="399550"/>
    <lineage>
        <taxon>Archaea</taxon>
        <taxon>Thermoproteota</taxon>
        <taxon>Thermoprotei</taxon>
        <taxon>Desulfurococcales</taxon>
        <taxon>Desulfurococcaceae</taxon>
        <taxon>Staphylothermus</taxon>
    </lineage>
</organism>
<dbReference type="KEGG" id="smr:Smar_1415"/>
<dbReference type="Proteomes" id="UP000000254">
    <property type="component" value="Chromosome"/>
</dbReference>
<feature type="compositionally biased region" description="Basic and acidic residues" evidence="1">
    <location>
        <begin position="138"/>
        <end position="149"/>
    </location>
</feature>
<feature type="domain" description="VWFA" evidence="2">
    <location>
        <begin position="280"/>
        <end position="443"/>
    </location>
</feature>
<dbReference type="PANTHER" id="PTHR36846:SF1">
    <property type="entry name" value="PROTEIN VIAA"/>
    <property type="match status" value="1"/>
</dbReference>
<dbReference type="HOGENOM" id="CLU_598029_0_0_2"/>
<sequence length="443" mass="50688">MNKYFSQKTKSTDKDELIGVLSSISYDDPVVKYRGSKVTKIASLIAEKELKIPISLAIDLFYVFYLPMPILKPRDSISKNKRYHYKVIDSLLKSSFIHDIRSKTVVDSLMSSIAASIFISEFKQLENERSFGNATSNRRGEQEGREDEKAIRRNVEKAIANTMRDVENAKKLRMLIEGERPGTVSIMAYEEYGPELIRLARNVEVRKILEILAGIKPWNINIPERKQRFKHGELMGYELGKDIERIVPSALALPDELFYLRFLENRLLLYQKMLSQGKGPLYVLLDKSGSMDGIKMTWAKAVALSLYMRAVREHREFYFRFFDSIPYPLAKISRRPRASNVLKLIDYIARVRGSGGTDISKAIITACNDIRTGSVRETSDIIIITDGVDRIAEQLVTYNLRKANARLISVMIMGDNKSLKNISVKYFTVSRFNTKNIIQIVEA</sequence>
<dbReference type="InterPro" id="IPR002035">
    <property type="entry name" value="VWF_A"/>
</dbReference>
<dbReference type="PANTHER" id="PTHR36846">
    <property type="entry name" value="PROTEIN VIAA"/>
    <property type="match status" value="1"/>
</dbReference>
<dbReference type="RefSeq" id="WP_011839699.1">
    <property type="nucleotide sequence ID" value="NC_009033.1"/>
</dbReference>
<dbReference type="InterPro" id="IPR008912">
    <property type="entry name" value="Uncharacterised_CoxE"/>
</dbReference>
<dbReference type="OrthoDB" id="64524at2157"/>
<dbReference type="SUPFAM" id="SSF53300">
    <property type="entry name" value="vWA-like"/>
    <property type="match status" value="1"/>
</dbReference>
<dbReference type="AlphaFoldDB" id="A3DPE5"/>
<keyword evidence="4" id="KW-1185">Reference proteome</keyword>
<feature type="region of interest" description="Disordered" evidence="1">
    <location>
        <begin position="130"/>
        <end position="149"/>
    </location>
</feature>
<evidence type="ECO:0000313" key="4">
    <source>
        <dbReference type="Proteomes" id="UP000000254"/>
    </source>
</evidence>
<dbReference type="eggNOG" id="arCOG00442">
    <property type="taxonomic scope" value="Archaea"/>
</dbReference>
<protein>
    <submittedName>
        <fullName evidence="3">von Willebrand factor, type A</fullName>
    </submittedName>
</protein>
<reference evidence="4" key="1">
    <citation type="journal article" date="2009" name="BMC Genomics">
        <title>The complete genome sequence of Staphylothermus marinus reveals differences in sulfur metabolism among heterotrophic Crenarchaeota.</title>
        <authorList>
            <person name="Anderson I.J."/>
            <person name="Dharmarajan L."/>
            <person name="Rodriguez J."/>
            <person name="Hooper S."/>
            <person name="Porat I."/>
            <person name="Ulrich L.E."/>
            <person name="Elkins J.G."/>
            <person name="Mavromatis K."/>
            <person name="Sun H."/>
            <person name="Land M."/>
            <person name="Lapidus A."/>
            <person name="Lucas S."/>
            <person name="Barry K."/>
            <person name="Huber H."/>
            <person name="Zhulin I.B."/>
            <person name="Whitman W.B."/>
            <person name="Mukhopadhyay B."/>
            <person name="Woese C."/>
            <person name="Bristow J."/>
            <person name="Kyrpides N."/>
        </authorList>
    </citation>
    <scope>NUCLEOTIDE SEQUENCE [LARGE SCALE GENOMIC DNA]</scope>
    <source>
        <strain evidence="4">ATCC 43588 / DSM 3639 / JCM 9404 / F1</strain>
    </source>
</reference>
<evidence type="ECO:0000259" key="2">
    <source>
        <dbReference type="PROSITE" id="PS50234"/>
    </source>
</evidence>
<dbReference type="PROSITE" id="PS50234">
    <property type="entry name" value="VWFA"/>
    <property type="match status" value="1"/>
</dbReference>
<dbReference type="SMART" id="SM00327">
    <property type="entry name" value="VWA"/>
    <property type="match status" value="1"/>
</dbReference>
<accession>A3DPE5</accession>
<name>A3DPE5_STAMF</name>
<evidence type="ECO:0000256" key="1">
    <source>
        <dbReference type="SAM" id="MobiDB-lite"/>
    </source>
</evidence>
<dbReference type="Gene3D" id="3.40.50.410">
    <property type="entry name" value="von Willebrand factor, type A domain"/>
    <property type="match status" value="1"/>
</dbReference>
<gene>
    <name evidence="3" type="ordered locus">Smar_1415</name>
</gene>
<dbReference type="InterPro" id="IPR036465">
    <property type="entry name" value="vWFA_dom_sf"/>
</dbReference>
<dbReference type="GO" id="GO:0005829">
    <property type="term" value="C:cytosol"/>
    <property type="evidence" value="ECO:0007669"/>
    <property type="project" value="TreeGrafter"/>
</dbReference>
<evidence type="ECO:0000313" key="3">
    <source>
        <dbReference type="EMBL" id="ABN70505.1"/>
    </source>
</evidence>
<proteinExistence type="predicted"/>
<dbReference type="STRING" id="399550.Smar_1415"/>
<reference evidence="3 4" key="2">
    <citation type="journal article" date="2009" name="Stand. Genomic Sci.">
        <title>Complete genome sequence of Staphylothermus marinus Stetter and Fiala 1986 type strain F1.</title>
        <authorList>
            <person name="Anderson I.J."/>
            <person name="Sun H."/>
            <person name="Lapidus A."/>
            <person name="Copeland A."/>
            <person name="Glavina Del Rio T."/>
            <person name="Tice H."/>
            <person name="Dalin E."/>
            <person name="Lucas S."/>
            <person name="Barry K."/>
            <person name="Land M."/>
            <person name="Richardson P."/>
            <person name="Huber H."/>
            <person name="Kyrpides N.C."/>
        </authorList>
    </citation>
    <scope>NUCLEOTIDE SEQUENCE [LARGE SCALE GENOMIC DNA]</scope>
    <source>
        <strain evidence="4">ATCC 43588 / DSM 3639 / JCM 9404 / F1</strain>
    </source>
</reference>
<dbReference type="Pfam" id="PF05762">
    <property type="entry name" value="VWA_CoxE"/>
    <property type="match status" value="1"/>
</dbReference>